<dbReference type="Proteomes" id="UP001237156">
    <property type="component" value="Unassembled WGS sequence"/>
</dbReference>
<keyword evidence="4" id="KW-1185">Reference proteome</keyword>
<keyword evidence="2" id="KW-0812">Transmembrane</keyword>
<feature type="transmembrane region" description="Helical" evidence="2">
    <location>
        <begin position="35"/>
        <end position="63"/>
    </location>
</feature>
<feature type="transmembrane region" description="Helical" evidence="2">
    <location>
        <begin position="84"/>
        <end position="103"/>
    </location>
</feature>
<organism evidence="3 4">
    <name type="scientific">Ottowia cancrivicina</name>
    <dbReference type="NCBI Taxonomy" id="3040346"/>
    <lineage>
        <taxon>Bacteria</taxon>
        <taxon>Pseudomonadati</taxon>
        <taxon>Pseudomonadota</taxon>
        <taxon>Betaproteobacteria</taxon>
        <taxon>Burkholderiales</taxon>
        <taxon>Comamonadaceae</taxon>
        <taxon>Ottowia</taxon>
    </lineage>
</organism>
<feature type="region of interest" description="Disordered" evidence="1">
    <location>
        <begin position="1"/>
        <end position="22"/>
    </location>
</feature>
<keyword evidence="2" id="KW-0472">Membrane</keyword>
<evidence type="ECO:0008006" key="5">
    <source>
        <dbReference type="Google" id="ProtNLM"/>
    </source>
</evidence>
<evidence type="ECO:0000256" key="1">
    <source>
        <dbReference type="SAM" id="MobiDB-lite"/>
    </source>
</evidence>
<feature type="transmembrane region" description="Helical" evidence="2">
    <location>
        <begin position="109"/>
        <end position="128"/>
    </location>
</feature>
<evidence type="ECO:0000313" key="3">
    <source>
        <dbReference type="EMBL" id="MDG9700138.1"/>
    </source>
</evidence>
<dbReference type="RefSeq" id="WP_050715157.1">
    <property type="nucleotide sequence ID" value="NZ_JARVII010000025.1"/>
</dbReference>
<keyword evidence="2" id="KW-1133">Transmembrane helix</keyword>
<proteinExistence type="predicted"/>
<accession>A0AAW6RIF4</accession>
<sequence>MDDNVIDVTPENARPGGEAARERDDSLKSWSWVSYALHLIVALSAVVPGAQGGVTLLLIALVMDLAKKEDAQGSWQESHFVWRIRSVIWAGVLYVLTAPLFFLLFVPGYLAWAVISVWFLYRIVKGMVRMSAGRAMNL</sequence>
<dbReference type="AlphaFoldDB" id="A0AAW6RIF4"/>
<comment type="caution">
    <text evidence="3">The sequence shown here is derived from an EMBL/GenBank/DDBJ whole genome shotgun (WGS) entry which is preliminary data.</text>
</comment>
<dbReference type="EMBL" id="JARVII010000025">
    <property type="protein sequence ID" value="MDG9700138.1"/>
    <property type="molecule type" value="Genomic_DNA"/>
</dbReference>
<evidence type="ECO:0000313" key="4">
    <source>
        <dbReference type="Proteomes" id="UP001237156"/>
    </source>
</evidence>
<evidence type="ECO:0000256" key="2">
    <source>
        <dbReference type="SAM" id="Phobius"/>
    </source>
</evidence>
<gene>
    <name evidence="3" type="ORF">QB898_10540</name>
</gene>
<reference evidence="3 4" key="1">
    <citation type="submission" date="2023-04" db="EMBL/GenBank/DDBJ databases">
        <title>Ottowia paracancer sp. nov., isolated from human stomach.</title>
        <authorList>
            <person name="Song Y."/>
        </authorList>
    </citation>
    <scope>NUCLEOTIDE SEQUENCE [LARGE SCALE GENOMIC DNA]</scope>
    <source>
        <strain evidence="3 4">10c7w1</strain>
    </source>
</reference>
<protein>
    <recommendedName>
        <fullName evidence="5">Transmembrane protein</fullName>
    </recommendedName>
</protein>
<name>A0AAW6RIF4_9BURK</name>